<proteinExistence type="predicted"/>
<reference evidence="2" key="1">
    <citation type="submission" date="2024-05" db="EMBL/GenBank/DDBJ databases">
        <authorList>
            <person name="Yang L."/>
            <person name="Pan L."/>
        </authorList>
    </citation>
    <scope>NUCLEOTIDE SEQUENCE</scope>
    <source>
        <strain evidence="2">FCG-7</strain>
    </source>
</reference>
<dbReference type="RefSeq" id="WP_348944172.1">
    <property type="nucleotide sequence ID" value="NZ_CP157355.1"/>
</dbReference>
<evidence type="ECO:0000256" key="1">
    <source>
        <dbReference type="SAM" id="SignalP"/>
    </source>
</evidence>
<sequence length="183" mass="19955">MLKYISLLLSLSLTYPAQAQIASHCAPHESAIIDAWMGNTVITDSGYKNTQQGKLVSLCADQKKEPFTRLSYRYGRPGQIEMTVDATPSTPFIIANLSTGPRTGMDVIAFSRGEFSYYLAINGGQASGVHLQVFKGKKSIVDHFSGNHDGDDYQLGEAEIDFSGKQARSPVLKMGKLKHNLAP</sequence>
<gene>
    <name evidence="2" type="ORF">ABHF33_11930</name>
</gene>
<accession>A0AAU7F7Y1</accession>
<dbReference type="EMBL" id="CP157355">
    <property type="protein sequence ID" value="XBL99770.1"/>
    <property type="molecule type" value="Genomic_DNA"/>
</dbReference>
<dbReference type="AlphaFoldDB" id="A0AAU7F7Y1"/>
<evidence type="ECO:0000313" key="2">
    <source>
        <dbReference type="EMBL" id="XBL99770.1"/>
    </source>
</evidence>
<feature type="signal peptide" evidence="1">
    <location>
        <begin position="1"/>
        <end position="19"/>
    </location>
</feature>
<feature type="chain" id="PRO_5043907735" evidence="1">
    <location>
        <begin position="20"/>
        <end position="183"/>
    </location>
</feature>
<protein>
    <submittedName>
        <fullName evidence="2">Uncharacterized protein</fullName>
    </submittedName>
</protein>
<keyword evidence="1" id="KW-0732">Signal</keyword>
<organism evidence="2">
    <name type="scientific">Chitinibacter mangrovi</name>
    <dbReference type="NCBI Taxonomy" id="3153927"/>
    <lineage>
        <taxon>Bacteria</taxon>
        <taxon>Pseudomonadati</taxon>
        <taxon>Pseudomonadota</taxon>
        <taxon>Betaproteobacteria</taxon>
        <taxon>Neisseriales</taxon>
        <taxon>Chitinibacteraceae</taxon>
        <taxon>Chitinibacter</taxon>
    </lineage>
</organism>
<dbReference type="KEGG" id="cmav:ABHF33_11930"/>
<name>A0AAU7F7Y1_9NEIS</name>